<protein>
    <submittedName>
        <fullName evidence="2">Uncharacterized protein</fullName>
    </submittedName>
</protein>
<organism evidence="2">
    <name type="scientific">Anguilla anguilla</name>
    <name type="common">European freshwater eel</name>
    <name type="synonym">Muraena anguilla</name>
    <dbReference type="NCBI Taxonomy" id="7936"/>
    <lineage>
        <taxon>Eukaryota</taxon>
        <taxon>Metazoa</taxon>
        <taxon>Chordata</taxon>
        <taxon>Craniata</taxon>
        <taxon>Vertebrata</taxon>
        <taxon>Euteleostomi</taxon>
        <taxon>Actinopterygii</taxon>
        <taxon>Neopterygii</taxon>
        <taxon>Teleostei</taxon>
        <taxon>Anguilliformes</taxon>
        <taxon>Anguillidae</taxon>
        <taxon>Anguilla</taxon>
    </lineage>
</organism>
<reference evidence="2" key="1">
    <citation type="submission" date="2014-11" db="EMBL/GenBank/DDBJ databases">
        <authorList>
            <person name="Amaro Gonzalez C."/>
        </authorList>
    </citation>
    <scope>NUCLEOTIDE SEQUENCE</scope>
</reference>
<feature type="compositionally biased region" description="Basic residues" evidence="1">
    <location>
        <begin position="21"/>
        <end position="35"/>
    </location>
</feature>
<sequence length="35" mass="4187">MHRESEAPRLRTEQSPVLSRRQAKTAKRRHRRASC</sequence>
<name>A0A0E9SCA5_ANGAN</name>
<proteinExistence type="predicted"/>
<dbReference type="EMBL" id="GBXM01069710">
    <property type="protein sequence ID" value="JAH38867.1"/>
    <property type="molecule type" value="Transcribed_RNA"/>
</dbReference>
<accession>A0A0E9SCA5</accession>
<evidence type="ECO:0000256" key="1">
    <source>
        <dbReference type="SAM" id="MobiDB-lite"/>
    </source>
</evidence>
<feature type="compositionally biased region" description="Basic and acidic residues" evidence="1">
    <location>
        <begin position="1"/>
        <end position="12"/>
    </location>
</feature>
<evidence type="ECO:0000313" key="2">
    <source>
        <dbReference type="EMBL" id="JAH38867.1"/>
    </source>
</evidence>
<feature type="region of interest" description="Disordered" evidence="1">
    <location>
        <begin position="1"/>
        <end position="35"/>
    </location>
</feature>
<dbReference type="AlphaFoldDB" id="A0A0E9SCA5"/>
<reference evidence="2" key="2">
    <citation type="journal article" date="2015" name="Fish Shellfish Immunol.">
        <title>Early steps in the European eel (Anguilla anguilla)-Vibrio vulnificus interaction in the gills: Role of the RtxA13 toxin.</title>
        <authorList>
            <person name="Callol A."/>
            <person name="Pajuelo D."/>
            <person name="Ebbesson L."/>
            <person name="Teles M."/>
            <person name="MacKenzie S."/>
            <person name="Amaro C."/>
        </authorList>
    </citation>
    <scope>NUCLEOTIDE SEQUENCE</scope>
</reference>